<dbReference type="EMBL" id="CAJNOH010014655">
    <property type="protein sequence ID" value="CAF1557135.1"/>
    <property type="molecule type" value="Genomic_DNA"/>
</dbReference>
<accession>A0A815XFL3</accession>
<evidence type="ECO:0000256" key="1">
    <source>
        <dbReference type="SAM" id="MobiDB-lite"/>
    </source>
</evidence>
<feature type="region of interest" description="Disordered" evidence="1">
    <location>
        <begin position="1"/>
        <end position="21"/>
    </location>
</feature>
<evidence type="ECO:0000313" key="3">
    <source>
        <dbReference type="EMBL" id="CAF1675574.1"/>
    </source>
</evidence>
<name>A0A815XFL3_9BILA</name>
<keyword evidence="5" id="KW-1185">Reference proteome</keyword>
<evidence type="ECO:0000313" key="2">
    <source>
        <dbReference type="EMBL" id="CAF1557135.1"/>
    </source>
</evidence>
<proteinExistence type="predicted"/>
<organism evidence="2 4">
    <name type="scientific">Rotaria sordida</name>
    <dbReference type="NCBI Taxonomy" id="392033"/>
    <lineage>
        <taxon>Eukaryota</taxon>
        <taxon>Metazoa</taxon>
        <taxon>Spiralia</taxon>
        <taxon>Gnathifera</taxon>
        <taxon>Rotifera</taxon>
        <taxon>Eurotatoria</taxon>
        <taxon>Bdelloidea</taxon>
        <taxon>Philodinida</taxon>
        <taxon>Philodinidae</taxon>
        <taxon>Rotaria</taxon>
    </lineage>
</organism>
<sequence length="21" mass="2356">TPGLKRKTRYSEHPLIESSVG</sequence>
<gene>
    <name evidence="3" type="ORF">JXQ802_LOCUS58310</name>
    <name evidence="2" type="ORF">PYM288_LOCUS41690</name>
</gene>
<evidence type="ECO:0000313" key="5">
    <source>
        <dbReference type="Proteomes" id="UP000663870"/>
    </source>
</evidence>
<comment type="caution">
    <text evidence="2">The sequence shown here is derived from an EMBL/GenBank/DDBJ whole genome shotgun (WGS) entry which is preliminary data.</text>
</comment>
<protein>
    <submittedName>
        <fullName evidence="2">Uncharacterized protein</fullName>
    </submittedName>
</protein>
<dbReference type="AlphaFoldDB" id="A0A815XFL3"/>
<dbReference type="Proteomes" id="UP000663854">
    <property type="component" value="Unassembled WGS sequence"/>
</dbReference>
<evidence type="ECO:0000313" key="4">
    <source>
        <dbReference type="Proteomes" id="UP000663854"/>
    </source>
</evidence>
<dbReference type="Proteomes" id="UP000663870">
    <property type="component" value="Unassembled WGS sequence"/>
</dbReference>
<reference evidence="2" key="1">
    <citation type="submission" date="2021-02" db="EMBL/GenBank/DDBJ databases">
        <authorList>
            <person name="Nowell W R."/>
        </authorList>
    </citation>
    <scope>NUCLEOTIDE SEQUENCE</scope>
</reference>
<feature type="non-terminal residue" evidence="2">
    <location>
        <position position="1"/>
    </location>
</feature>
<dbReference type="EMBL" id="CAJNOL010016558">
    <property type="protein sequence ID" value="CAF1675574.1"/>
    <property type="molecule type" value="Genomic_DNA"/>
</dbReference>